<feature type="compositionally biased region" description="Low complexity" evidence="1">
    <location>
        <begin position="283"/>
        <end position="297"/>
    </location>
</feature>
<feature type="compositionally biased region" description="Basic and acidic residues" evidence="1">
    <location>
        <begin position="255"/>
        <end position="264"/>
    </location>
</feature>
<evidence type="ECO:0000313" key="2">
    <source>
        <dbReference type="EMBL" id="EGF98644.1"/>
    </source>
</evidence>
<dbReference type="GeneID" id="18931181"/>
<keyword evidence="3" id="KW-1185">Reference proteome</keyword>
<dbReference type="Proteomes" id="UP000001072">
    <property type="component" value="Unassembled WGS sequence"/>
</dbReference>
<feature type="compositionally biased region" description="Basic and acidic residues" evidence="1">
    <location>
        <begin position="319"/>
        <end position="331"/>
    </location>
</feature>
<protein>
    <submittedName>
        <fullName evidence="2">Uncharacterized protein</fullName>
    </submittedName>
</protein>
<feature type="region of interest" description="Disordered" evidence="1">
    <location>
        <begin position="1"/>
        <end position="34"/>
    </location>
</feature>
<dbReference type="EMBL" id="GL883171">
    <property type="protein sequence ID" value="EGF98644.1"/>
    <property type="molecule type" value="Genomic_DNA"/>
</dbReference>
<dbReference type="KEGG" id="mlr:MELLADRAFT_69132"/>
<name>F4S9I3_MELLP</name>
<feature type="region of interest" description="Disordered" evidence="1">
    <location>
        <begin position="217"/>
        <end position="304"/>
    </location>
</feature>
<feature type="compositionally biased region" description="Low complexity" evidence="1">
    <location>
        <begin position="14"/>
        <end position="34"/>
    </location>
</feature>
<gene>
    <name evidence="2" type="ORF">MELLADRAFT_69132</name>
</gene>
<organism evidence="3">
    <name type="scientific">Melampsora larici-populina (strain 98AG31 / pathotype 3-4-7)</name>
    <name type="common">Poplar leaf rust fungus</name>
    <dbReference type="NCBI Taxonomy" id="747676"/>
    <lineage>
        <taxon>Eukaryota</taxon>
        <taxon>Fungi</taxon>
        <taxon>Dikarya</taxon>
        <taxon>Basidiomycota</taxon>
        <taxon>Pucciniomycotina</taxon>
        <taxon>Pucciniomycetes</taxon>
        <taxon>Pucciniales</taxon>
        <taxon>Melampsoraceae</taxon>
        <taxon>Melampsora</taxon>
    </lineage>
</organism>
<dbReference type="InParanoid" id="F4S9I3"/>
<feature type="compositionally biased region" description="Low complexity" evidence="1">
    <location>
        <begin position="332"/>
        <end position="343"/>
    </location>
</feature>
<dbReference type="HOGENOM" id="CLU_551028_0_0_1"/>
<proteinExistence type="predicted"/>
<sequence length="499" mass="55925">MIPTPTPTPTDQDPSYSISQSQPQPQPTPSSTFKSSQHICRFITTDPIPQLKATVSIQDNWLISSLIEKIQSTIISETSNLDFNTSISSSSPTHRLILEQDGTRLPSNELCSIVDRAVIICVQIIPNLSPIRALLPSPPFSTSTPINPLNQSSRLIPNLSVPLNHRLICASLPQLSSNLPTPSQSQRTQETNLIPKIEDSLESSFVRSHIEAFRKSAARHYQTSSDSSSHSPERRLTETGDEEEDYKPKKKKIRFDKLTKESSRKKSRRSSTMKVDKGKQRDSSCSITPEISRSSSSPKENMKRSSTLICVKIPYVETKKPDSSRSIKPESPKASPSESKPIILDSSSSNKFPITPIIRSSKRSIYEIYMTDLTFKAASSQGPLRIPPSNQGLNPSCTITQLSKHLRLEKHQSWKIKIGSKFWINHRDHDHDQESSVNHEMQPIGLGNQKRRSTSDSTMVMKDWDLSLGILGVSPLSCSRDSDCQKEFPKIEVIRNWDM</sequence>
<accession>F4S9I3</accession>
<dbReference type="RefSeq" id="XP_007418044.1">
    <property type="nucleotide sequence ID" value="XM_007417982.1"/>
</dbReference>
<evidence type="ECO:0000313" key="3">
    <source>
        <dbReference type="Proteomes" id="UP000001072"/>
    </source>
</evidence>
<dbReference type="OrthoDB" id="2501611at2759"/>
<reference evidence="3" key="1">
    <citation type="journal article" date="2011" name="Proc. Natl. Acad. Sci. U.S.A.">
        <title>Obligate biotrophy features unraveled by the genomic analysis of rust fungi.</title>
        <authorList>
            <person name="Duplessis S."/>
            <person name="Cuomo C.A."/>
            <person name="Lin Y.-C."/>
            <person name="Aerts A."/>
            <person name="Tisserant E."/>
            <person name="Veneault-Fourrey C."/>
            <person name="Joly D.L."/>
            <person name="Hacquard S."/>
            <person name="Amselem J."/>
            <person name="Cantarel B.L."/>
            <person name="Chiu R."/>
            <person name="Coutinho P.M."/>
            <person name="Feau N."/>
            <person name="Field M."/>
            <person name="Frey P."/>
            <person name="Gelhaye E."/>
            <person name="Goldberg J."/>
            <person name="Grabherr M.G."/>
            <person name="Kodira C.D."/>
            <person name="Kohler A."/>
            <person name="Kuees U."/>
            <person name="Lindquist E.A."/>
            <person name="Lucas S.M."/>
            <person name="Mago R."/>
            <person name="Mauceli E."/>
            <person name="Morin E."/>
            <person name="Murat C."/>
            <person name="Pangilinan J.L."/>
            <person name="Park R."/>
            <person name="Pearson M."/>
            <person name="Quesneville H."/>
            <person name="Rouhier N."/>
            <person name="Sakthikumar S."/>
            <person name="Salamov A.A."/>
            <person name="Schmutz J."/>
            <person name="Selles B."/>
            <person name="Shapiro H."/>
            <person name="Tanguay P."/>
            <person name="Tuskan G.A."/>
            <person name="Henrissat B."/>
            <person name="Van de Peer Y."/>
            <person name="Rouze P."/>
            <person name="Ellis J.G."/>
            <person name="Dodds P.N."/>
            <person name="Schein J.E."/>
            <person name="Zhong S."/>
            <person name="Hamelin R.C."/>
            <person name="Grigoriev I.V."/>
            <person name="Szabo L.J."/>
            <person name="Martin F."/>
        </authorList>
    </citation>
    <scope>NUCLEOTIDE SEQUENCE [LARGE SCALE GENOMIC DNA]</scope>
    <source>
        <strain evidence="3">98AG31 / pathotype 3-4-7</strain>
    </source>
</reference>
<evidence type="ECO:0000256" key="1">
    <source>
        <dbReference type="SAM" id="MobiDB-lite"/>
    </source>
</evidence>
<feature type="region of interest" description="Disordered" evidence="1">
    <location>
        <begin position="319"/>
        <end position="347"/>
    </location>
</feature>
<dbReference type="AlphaFoldDB" id="F4S9I3"/>
<dbReference type="VEuPathDB" id="FungiDB:MELLADRAFT_69132"/>